<dbReference type="Gramene" id="OE9A044382T1">
    <property type="protein sequence ID" value="OE9A044382C1"/>
    <property type="gene ID" value="OE9A044382"/>
</dbReference>
<dbReference type="PANTHER" id="PTHR11709:SF58">
    <property type="entry name" value="SKU5 SIMILAR 3"/>
    <property type="match status" value="1"/>
</dbReference>
<dbReference type="GO" id="GO:0005507">
    <property type="term" value="F:copper ion binding"/>
    <property type="evidence" value="ECO:0007669"/>
    <property type="project" value="InterPro"/>
</dbReference>
<gene>
    <name evidence="3" type="ORF">OLEA9_A044382</name>
</gene>
<dbReference type="InterPro" id="IPR011707">
    <property type="entry name" value="Cu-oxidase-like_N"/>
</dbReference>
<accession>A0A8S0VAI7</accession>
<dbReference type="EMBL" id="CACTIH010009198">
    <property type="protein sequence ID" value="CAA3027293.1"/>
    <property type="molecule type" value="Genomic_DNA"/>
</dbReference>
<dbReference type="GO" id="GO:0016491">
    <property type="term" value="F:oxidoreductase activity"/>
    <property type="evidence" value="ECO:0007669"/>
    <property type="project" value="TreeGrafter"/>
</dbReference>
<organism evidence="3 4">
    <name type="scientific">Olea europaea subsp. europaea</name>
    <dbReference type="NCBI Taxonomy" id="158383"/>
    <lineage>
        <taxon>Eukaryota</taxon>
        <taxon>Viridiplantae</taxon>
        <taxon>Streptophyta</taxon>
        <taxon>Embryophyta</taxon>
        <taxon>Tracheophyta</taxon>
        <taxon>Spermatophyta</taxon>
        <taxon>Magnoliopsida</taxon>
        <taxon>eudicotyledons</taxon>
        <taxon>Gunneridae</taxon>
        <taxon>Pentapetalae</taxon>
        <taxon>asterids</taxon>
        <taxon>lamiids</taxon>
        <taxon>Lamiales</taxon>
        <taxon>Oleaceae</taxon>
        <taxon>Oleeae</taxon>
        <taxon>Olea</taxon>
    </lineage>
</organism>
<evidence type="ECO:0000256" key="1">
    <source>
        <dbReference type="ARBA" id="ARBA00010609"/>
    </source>
</evidence>
<sequence length="168" mass="19563">MRHFIVIGEGVGLPLSTKYVFDEYWCRNGVQQRLDSWQDGVSGTNCPIQPGKNWTYVFQVKDQIGTFYYFPSKNFQRASGGFGPLRINNRIVIKVPFPKLEAEFDDLIGDWYQQSYKYKDVRKATYHIQPRLMLMNGKGSFLYPLAKVHENFTVSQSKKLVYVSRLSE</sequence>
<name>A0A8S0VAI7_OLEEU</name>
<protein>
    <submittedName>
        <fullName evidence="3">Monocopper oxidase SKU5</fullName>
    </submittedName>
</protein>
<evidence type="ECO:0000313" key="3">
    <source>
        <dbReference type="EMBL" id="CAA3027293.1"/>
    </source>
</evidence>
<dbReference type="InterPro" id="IPR045087">
    <property type="entry name" value="Cu-oxidase_fam"/>
</dbReference>
<feature type="domain" description="Plastocyanin-like" evidence="2">
    <location>
        <begin position="28"/>
        <end position="90"/>
    </location>
</feature>
<dbReference type="PANTHER" id="PTHR11709">
    <property type="entry name" value="MULTI-COPPER OXIDASE"/>
    <property type="match status" value="1"/>
</dbReference>
<dbReference type="InterPro" id="IPR008972">
    <property type="entry name" value="Cupredoxin"/>
</dbReference>
<reference evidence="3 4" key="1">
    <citation type="submission" date="2019-12" db="EMBL/GenBank/DDBJ databases">
        <authorList>
            <person name="Alioto T."/>
            <person name="Alioto T."/>
            <person name="Gomez Garrido J."/>
        </authorList>
    </citation>
    <scope>NUCLEOTIDE SEQUENCE [LARGE SCALE GENOMIC DNA]</scope>
</reference>
<dbReference type="SUPFAM" id="SSF49503">
    <property type="entry name" value="Cupredoxins"/>
    <property type="match status" value="1"/>
</dbReference>
<comment type="similarity">
    <text evidence="1">Belongs to the multicopper oxidase family.</text>
</comment>
<dbReference type="AlphaFoldDB" id="A0A8S0VAI7"/>
<dbReference type="Gene3D" id="2.60.40.420">
    <property type="entry name" value="Cupredoxins - blue copper proteins"/>
    <property type="match status" value="1"/>
</dbReference>
<evidence type="ECO:0000313" key="4">
    <source>
        <dbReference type="Proteomes" id="UP000594638"/>
    </source>
</evidence>
<evidence type="ECO:0000259" key="2">
    <source>
        <dbReference type="Pfam" id="PF07732"/>
    </source>
</evidence>
<comment type="caution">
    <text evidence="3">The sequence shown here is derived from an EMBL/GenBank/DDBJ whole genome shotgun (WGS) entry which is preliminary data.</text>
</comment>
<dbReference type="GO" id="GO:0005886">
    <property type="term" value="C:plasma membrane"/>
    <property type="evidence" value="ECO:0007669"/>
    <property type="project" value="TreeGrafter"/>
</dbReference>
<dbReference type="Proteomes" id="UP000594638">
    <property type="component" value="Unassembled WGS sequence"/>
</dbReference>
<dbReference type="Pfam" id="PF07732">
    <property type="entry name" value="Cu-oxidase_3"/>
    <property type="match status" value="1"/>
</dbReference>
<dbReference type="OrthoDB" id="2121828at2759"/>
<keyword evidence="4" id="KW-1185">Reference proteome</keyword>
<proteinExistence type="inferred from homology"/>